<dbReference type="AlphaFoldDB" id="A0A183AE28"/>
<proteinExistence type="predicted"/>
<feature type="compositionally biased region" description="Polar residues" evidence="2">
    <location>
        <begin position="427"/>
        <end position="451"/>
    </location>
</feature>
<feature type="compositionally biased region" description="Polar residues" evidence="2">
    <location>
        <begin position="403"/>
        <end position="420"/>
    </location>
</feature>
<evidence type="ECO:0000256" key="1">
    <source>
        <dbReference type="SAM" id="Coils"/>
    </source>
</evidence>
<feature type="compositionally biased region" description="Low complexity" evidence="2">
    <location>
        <begin position="371"/>
        <end position="396"/>
    </location>
</feature>
<organism evidence="3">
    <name type="scientific">Echinostoma caproni</name>
    <dbReference type="NCBI Taxonomy" id="27848"/>
    <lineage>
        <taxon>Eukaryota</taxon>
        <taxon>Metazoa</taxon>
        <taxon>Spiralia</taxon>
        <taxon>Lophotrochozoa</taxon>
        <taxon>Platyhelminthes</taxon>
        <taxon>Trematoda</taxon>
        <taxon>Digenea</taxon>
        <taxon>Plagiorchiida</taxon>
        <taxon>Echinostomata</taxon>
        <taxon>Echinostomatoidea</taxon>
        <taxon>Echinostomatidae</taxon>
        <taxon>Echinostoma</taxon>
    </lineage>
</organism>
<name>A0A183AE28_9TREM</name>
<feature type="coiled-coil region" evidence="1">
    <location>
        <begin position="80"/>
        <end position="107"/>
    </location>
</feature>
<dbReference type="Gene3D" id="1.10.287.1490">
    <property type="match status" value="1"/>
</dbReference>
<evidence type="ECO:0000256" key="2">
    <source>
        <dbReference type="SAM" id="MobiDB-lite"/>
    </source>
</evidence>
<feature type="region of interest" description="Disordered" evidence="2">
    <location>
        <begin position="350"/>
        <end position="482"/>
    </location>
</feature>
<accession>A0A183AE28</accession>
<reference evidence="3" key="1">
    <citation type="submission" date="2016-06" db="UniProtKB">
        <authorList>
            <consortium name="WormBaseParasite"/>
        </authorList>
    </citation>
    <scope>IDENTIFICATION</scope>
</reference>
<protein>
    <submittedName>
        <fullName evidence="3">Microtubule-associated protein dynactin dctn1/glued</fullName>
    </submittedName>
</protein>
<evidence type="ECO:0000313" key="3">
    <source>
        <dbReference type="WBParaSite" id="ECPE_0000522501-mRNA-1"/>
    </source>
</evidence>
<feature type="coiled-coil region" evidence="1">
    <location>
        <begin position="1"/>
        <end position="49"/>
    </location>
</feature>
<sequence length="570" mass="64211">LDRLTLEIKRNEGDIAQLQEQLSSAEHRSNEAQDKLSIAERTVTMLTNERDRAKAFVEDIEKQLARSNAQIMIGHHFGAKRKLRKELKKCQALLAEKEELYERLMQQPSAEQALIKELRDRISYALFIYIFLYFPSLYAALSNLDYLTACLDPTFGCHFQLEDQLSNAKREVIELQTQIEDHVESMKEAQRLHQNALAARSVDAATIEAQTQEINDLLKERDSFRAQVDELQLKLTASDLDQVTQRRADEALTHADQAIRQAASSRVELNAMARRTQELEAWVNERQMEMYPNLDYLLDDPKQGAPNRHRSFHGSADFTHSHSSPKTFTRLYRSRSLNFTRTTVHRYVYHHPSPPTLGSHSKSSPVPCRRVSSQDQSVIKSSSFNPPTQTTPTVTTPTPPRAESTTTSVTPIQITDSESLFNLHITPESNSTTGVSTLRESENSLFNSQVNPTDSASTKTPSPKTTQISINTTLPGQSEDNLDPELIMDQRADNEVRSLIRIIRESRTRPDSTGSCRSSISSRCENDARRASAETLSPTGTVILVCRSITPKHLVSDFSDDGSRSPADCD</sequence>
<feature type="compositionally biased region" description="Low complexity" evidence="2">
    <location>
        <begin position="452"/>
        <end position="466"/>
    </location>
</feature>
<feature type="region of interest" description="Disordered" evidence="2">
    <location>
        <begin position="301"/>
        <end position="326"/>
    </location>
</feature>
<keyword evidence="1" id="KW-0175">Coiled coil</keyword>
<dbReference type="WBParaSite" id="ECPE_0000522501-mRNA-1">
    <property type="protein sequence ID" value="ECPE_0000522501-mRNA-1"/>
    <property type="gene ID" value="ECPE_0000522501"/>
</dbReference>
<feature type="compositionally biased region" description="Polar residues" evidence="2">
    <location>
        <begin position="467"/>
        <end position="479"/>
    </location>
</feature>
<feature type="coiled-coil region" evidence="1">
    <location>
        <begin position="158"/>
        <end position="234"/>
    </location>
</feature>